<dbReference type="Pfam" id="PF01253">
    <property type="entry name" value="SUI1"/>
    <property type="match status" value="1"/>
</dbReference>
<dbReference type="SUPFAM" id="SSF55159">
    <property type="entry name" value="eIF1-like"/>
    <property type="match status" value="1"/>
</dbReference>
<feature type="region of interest" description="Disordered" evidence="1">
    <location>
        <begin position="923"/>
        <end position="953"/>
    </location>
</feature>
<feature type="domain" description="SUI1" evidence="2">
    <location>
        <begin position="1159"/>
        <end position="1229"/>
    </location>
</feature>
<feature type="compositionally biased region" description="Basic and acidic residues" evidence="1">
    <location>
        <begin position="810"/>
        <end position="820"/>
    </location>
</feature>
<dbReference type="PANTHER" id="PTHR12217">
    <property type="entry name" value="EUKARYOTIC TRANSLATION INITIATION FACTOR 2D"/>
    <property type="match status" value="1"/>
</dbReference>
<gene>
    <name evidence="3" type="ORF">PPYR1160_LOCUS14856</name>
</gene>
<dbReference type="GO" id="GO:0003743">
    <property type="term" value="F:translation initiation factor activity"/>
    <property type="evidence" value="ECO:0007669"/>
    <property type="project" value="InterPro"/>
</dbReference>
<feature type="compositionally biased region" description="Acidic residues" evidence="1">
    <location>
        <begin position="36"/>
        <end position="45"/>
    </location>
</feature>
<dbReference type="InterPro" id="IPR008972">
    <property type="entry name" value="Cupredoxin"/>
</dbReference>
<feature type="compositionally biased region" description="Low complexity" evidence="1">
    <location>
        <begin position="725"/>
        <end position="739"/>
    </location>
</feature>
<organism evidence="3">
    <name type="scientific">Pinguiococcus pyrenoidosus</name>
    <dbReference type="NCBI Taxonomy" id="172671"/>
    <lineage>
        <taxon>Eukaryota</taxon>
        <taxon>Sar</taxon>
        <taxon>Stramenopiles</taxon>
        <taxon>Ochrophyta</taxon>
        <taxon>Pinguiophyceae</taxon>
        <taxon>Pinguiochrysidales</taxon>
        <taxon>Pinguiochrysidaceae</taxon>
        <taxon>Pinguiococcus</taxon>
    </lineage>
</organism>
<feature type="compositionally biased region" description="Basic and acidic residues" evidence="1">
    <location>
        <begin position="642"/>
        <end position="663"/>
    </location>
</feature>
<dbReference type="AlphaFoldDB" id="A0A7R9UG40"/>
<dbReference type="GO" id="GO:0001731">
    <property type="term" value="P:formation of translation preinitiation complex"/>
    <property type="evidence" value="ECO:0007669"/>
    <property type="project" value="InterPro"/>
</dbReference>
<feature type="compositionally biased region" description="Basic and acidic residues" evidence="1">
    <location>
        <begin position="744"/>
        <end position="754"/>
    </location>
</feature>
<feature type="compositionally biased region" description="Basic and acidic residues" evidence="1">
    <location>
        <begin position="578"/>
        <end position="600"/>
    </location>
</feature>
<sequence>MAFAGAADVSATMLAFHARSKHKRGHLSDGSGSSCDESDDVDEVEDARLERQRRKKLSKLTVEAAAGPGGTTSGSLPPGMKCAGNGGTSNTKAKSEATTKPKTQTQTKTKTKAKTKAKAKAPTKSKTPTPPPTVGRASRRPKEHLIAIHDGEFQPSVIKDAIVGDTITWVLNRRLPIDEHIVEARYCRVEPGVPLEDRPAATLRTLTSDRSKLCRESVWEAPLLDKKDDHVSLLLGEPGIVHFACQMKASMKGYIAVHADDEAGQVDWVDVLEKEYLRKASNGIWTFGSSATAASTTATSTMTTTVVDELSDAEGARSAATLLALSRQTFKGDEAHEQEEEGTLPSNGFASAAFSTRLSSAPRRVLLLDLAFKPAEVAMLQNAYVMVYREQGSRPRKISCRPVVEAADVPVWPEVLKIDFPQPGIFVIEDAFMNYIQCKIVVHQLAGDDAVSPEQGYLCSEGDNADSFDESSTSSFADEPDDRLRPDLDMRSSPRAESEDDASSAAEGDMSKIALDDSDDETLYRPLLPRPNSGRGYERERRSGSSRVTSPCSPKGGGGAEKRTEASPARDSWNLAAESKRIYEDLDSRWSNHPGKRIESMESNFLPPVPRVSAVPSAHSAERASLRGSFPLERPVSPSSSDRQESAAELDKEGNDGEDDARKAAARRKRNKKRLEKKKKARQKRLASSVTAGTAEQSEEEPSTTVDRIVAHFTAESVDVPSTRGAAGDATADGALDQAEPAGETDRVPRDHSATDGVCEEEEGEGEGEGEGNEPLSGSGEEGASASDATGVVEDESAAAAEEGEGEEEKAERLQEDHGAMQEAEAGPDAGEDMDDLLWRSFLQALRKDLRSDSKMPILANVFFATMVLPRRPVGTTLNIKRTSYRKFSSFLVAVEEEGIVDVEDGGPGQEFIVGVNRQHEAYRSHRNHEDVKSAASSGAPGEDGSEDESEAWGATGRRDFGARLRPIEVHTLYRLIGKSVALLQALLAAAEAHQNDVRAAVAQSEDGNGNGNGNGNGEAADSKDEERTTTTEEERGEGDGDVEFRFVPDVDSYYSDLGGGQYLSPSGLRNILGDYVRLRGLSDRQNPKMLAVDAVLQSSLYLSAKKADVQVGGRVSKKDAVKLWQSRAQTFTALKTHENAPHVIVRGLDPPKVAILVEKLGKHYSSHIVNLETFNIDLQDFTRVCSRRFAASASVSDCKEGKPGQKKKEVLVQGNLTAEMPQFLQSEYGIPQRLVDVQQGKGMSKKKKR</sequence>
<feature type="compositionally biased region" description="Acidic residues" evidence="1">
    <location>
        <begin position="758"/>
        <end position="772"/>
    </location>
</feature>
<reference evidence="3" key="1">
    <citation type="submission" date="2021-01" db="EMBL/GenBank/DDBJ databases">
        <authorList>
            <person name="Corre E."/>
            <person name="Pelletier E."/>
            <person name="Niang G."/>
            <person name="Scheremetjew M."/>
            <person name="Finn R."/>
            <person name="Kale V."/>
            <person name="Holt S."/>
            <person name="Cochrane G."/>
            <person name="Meng A."/>
            <person name="Brown T."/>
            <person name="Cohen L."/>
        </authorList>
    </citation>
    <scope>NUCLEOTIDE SEQUENCE</scope>
    <source>
        <strain evidence="3">CCMP2078</strain>
    </source>
</reference>
<dbReference type="InterPro" id="IPR057429">
    <property type="entry name" value="WH_eIF2D"/>
</dbReference>
<dbReference type="SUPFAM" id="SSF49503">
    <property type="entry name" value="Cupredoxins"/>
    <property type="match status" value="1"/>
</dbReference>
<proteinExistence type="predicted"/>
<dbReference type="Pfam" id="PF25304">
    <property type="entry name" value="WHD_eIF2D"/>
    <property type="match status" value="1"/>
</dbReference>
<evidence type="ECO:0000259" key="2">
    <source>
        <dbReference type="PROSITE" id="PS50296"/>
    </source>
</evidence>
<feature type="compositionally biased region" description="Basic and acidic residues" evidence="1">
    <location>
        <begin position="482"/>
        <end position="497"/>
    </location>
</feature>
<protein>
    <recommendedName>
        <fullName evidence="2">SUI1 domain-containing protein</fullName>
    </recommendedName>
</protein>
<feature type="compositionally biased region" description="Acidic residues" evidence="1">
    <location>
        <begin position="793"/>
        <end position="809"/>
    </location>
</feature>
<dbReference type="PANTHER" id="PTHR12217:SF4">
    <property type="entry name" value="EUKARYOTIC TRANSLATION INITIATION FACTOR 2D"/>
    <property type="match status" value="1"/>
</dbReference>
<feature type="compositionally biased region" description="Basic and acidic residues" evidence="1">
    <location>
        <begin position="1021"/>
        <end position="1034"/>
    </location>
</feature>
<evidence type="ECO:0000256" key="1">
    <source>
        <dbReference type="SAM" id="MobiDB-lite"/>
    </source>
</evidence>
<feature type="region of interest" description="Disordered" evidence="1">
    <location>
        <begin position="999"/>
        <end position="1044"/>
    </location>
</feature>
<accession>A0A7R9UG40</accession>
<dbReference type="PROSITE" id="PS50296">
    <property type="entry name" value="SUI1"/>
    <property type="match status" value="1"/>
</dbReference>
<name>A0A7R9UG40_9STRA</name>
<evidence type="ECO:0000313" key="3">
    <source>
        <dbReference type="EMBL" id="CAD8265353.1"/>
    </source>
</evidence>
<feature type="region of interest" description="Disordered" evidence="1">
    <location>
        <begin position="456"/>
        <end position="833"/>
    </location>
</feature>
<dbReference type="InterPro" id="IPR039757">
    <property type="entry name" value="EIF2D"/>
</dbReference>
<dbReference type="InterPro" id="IPR036877">
    <property type="entry name" value="SUI1_dom_sf"/>
</dbReference>
<feature type="compositionally biased region" description="Low complexity" evidence="1">
    <location>
        <begin position="773"/>
        <end position="787"/>
    </location>
</feature>
<feature type="compositionally biased region" description="Basic residues" evidence="1">
    <location>
        <begin position="664"/>
        <end position="685"/>
    </location>
</feature>
<feature type="compositionally biased region" description="Basic residues" evidence="1">
    <location>
        <begin position="109"/>
        <end position="123"/>
    </location>
</feature>
<feature type="compositionally biased region" description="Basic and acidic residues" evidence="1">
    <location>
        <begin position="923"/>
        <end position="933"/>
    </location>
</feature>
<dbReference type="EMBL" id="HBEA01019561">
    <property type="protein sequence ID" value="CAD8265353.1"/>
    <property type="molecule type" value="Transcribed_RNA"/>
</dbReference>
<feature type="region of interest" description="Disordered" evidence="1">
    <location>
        <begin position="18"/>
        <end position="140"/>
    </location>
</feature>
<dbReference type="InterPro" id="IPR001950">
    <property type="entry name" value="SUI1"/>
</dbReference>